<accession>A0A8S5NJA0</accession>
<protein>
    <submittedName>
        <fullName evidence="2">Receptor binding protein</fullName>
    </submittedName>
</protein>
<evidence type="ECO:0000313" key="2">
    <source>
        <dbReference type="EMBL" id="DAD94893.1"/>
    </source>
</evidence>
<feature type="region of interest" description="Disordered" evidence="1">
    <location>
        <begin position="1"/>
        <end position="24"/>
    </location>
</feature>
<evidence type="ECO:0000256" key="1">
    <source>
        <dbReference type="SAM" id="MobiDB-lite"/>
    </source>
</evidence>
<keyword evidence="2" id="KW-0675">Receptor</keyword>
<dbReference type="EMBL" id="BK015185">
    <property type="protein sequence ID" value="DAD94893.1"/>
    <property type="molecule type" value="Genomic_DNA"/>
</dbReference>
<sequence length="310" mass="32789">MSTTQHTGHYNLPTFGDSPNDRPSWRGDFTDAMTKIDNQMYTNATNITTATAAANNAKATADAAKKSADNAAGLAQTNKTDIAEQASYFNALGITSVPTARNLKDTINGKAENTALQALQGTVSGLSDSLNDKANSSEVYSKAQADTTFTKQGGYSGTAQQIHTEATNATESAANVQKELTSLKTSGQSPIAVIQRVNVLTSHFSNVSWTVYYSPLSKFVNIMIRFGSVDGKANAKCTSNVTSGSLIIGTIPAEYRPEGFMNSYSFTVGSNSGPCNVSVNADGVVAFYCQGSIATNAQLKETLQLSYFVI</sequence>
<reference evidence="2" key="1">
    <citation type="journal article" date="2021" name="Proc. Natl. Acad. Sci. U.S.A.">
        <title>A Catalog of Tens of Thousands of Viruses from Human Metagenomes Reveals Hidden Associations with Chronic Diseases.</title>
        <authorList>
            <person name="Tisza M.J."/>
            <person name="Buck C.B."/>
        </authorList>
    </citation>
    <scope>NUCLEOTIDE SEQUENCE</scope>
    <source>
        <strain evidence="2">Ct7gc4</strain>
    </source>
</reference>
<organism evidence="2">
    <name type="scientific">Podoviridae sp. ct7gc4</name>
    <dbReference type="NCBI Taxonomy" id="2826542"/>
    <lineage>
        <taxon>Viruses</taxon>
        <taxon>Duplodnaviria</taxon>
        <taxon>Heunggongvirae</taxon>
        <taxon>Uroviricota</taxon>
        <taxon>Caudoviricetes</taxon>
    </lineage>
</organism>
<proteinExistence type="predicted"/>
<name>A0A8S5NJA0_9CAUD</name>